<keyword evidence="5" id="KW-1185">Reference proteome</keyword>
<dbReference type="OrthoDB" id="1888931at2759"/>
<dbReference type="PANTHER" id="PTHR43008:SF13">
    <property type="entry name" value="L-XYLULOSE REDUCTASE-RELATED"/>
    <property type="match status" value="1"/>
</dbReference>
<dbReference type="FunFam" id="3.40.50.720:FF:000090">
    <property type="entry name" value="NADP-dependent mannitol dehydrogenase"/>
    <property type="match status" value="1"/>
</dbReference>
<evidence type="ECO:0000256" key="1">
    <source>
        <dbReference type="ARBA" id="ARBA00006484"/>
    </source>
</evidence>
<dbReference type="AlphaFoldDB" id="A0A162M1J7"/>
<name>A0A162M1J7_CORFA</name>
<reference evidence="4 5" key="1">
    <citation type="journal article" date="2016" name="Genome Biol. Evol.">
        <title>Divergent and convergent evolution of fungal pathogenicity.</title>
        <authorList>
            <person name="Shang Y."/>
            <person name="Xiao G."/>
            <person name="Zheng P."/>
            <person name="Cen K."/>
            <person name="Zhan S."/>
            <person name="Wang C."/>
        </authorList>
    </citation>
    <scope>NUCLEOTIDE SEQUENCE [LARGE SCALE GENOMIC DNA]</scope>
    <source>
        <strain evidence="4 5">ARSEF 2679</strain>
    </source>
</reference>
<keyword evidence="3" id="KW-0560">Oxidoreductase</keyword>
<sequence>MAGPMENGVFRRNNTLPPAAGPVMPLFSLSGKTAIISGAGQGIGLAVAEAFAEAGANVALWYNRNDAAVTEAERIAAAYGVTCEAYKVDVASLEQVQAGVLAAMQDLNGRLDVFVANAGVSWGDEAFIDADVERYRALTRTNTDGVAHCAHVAGQHFRRQRREGTALGGAPLEGGFAGGSFIATASMSGHIVNVPRRQAAYNASKAAVVHLCKSLAIEWLGFARVNSVSPGFFKTGISGPIAEETMSAILDRVPMGRFGETLELKAVYLFLASSASSYVTGTDILVDGGYTAT</sequence>
<evidence type="ECO:0000256" key="2">
    <source>
        <dbReference type="ARBA" id="ARBA00022857"/>
    </source>
</evidence>
<dbReference type="SUPFAM" id="SSF51735">
    <property type="entry name" value="NAD(P)-binding Rossmann-fold domains"/>
    <property type="match status" value="1"/>
</dbReference>
<dbReference type="InterPro" id="IPR002347">
    <property type="entry name" value="SDR_fam"/>
</dbReference>
<dbReference type="InterPro" id="IPR020904">
    <property type="entry name" value="Sc_DH/Rdtase_CS"/>
</dbReference>
<dbReference type="PANTHER" id="PTHR43008">
    <property type="entry name" value="BENZIL REDUCTASE"/>
    <property type="match status" value="1"/>
</dbReference>
<dbReference type="PROSITE" id="PS00061">
    <property type="entry name" value="ADH_SHORT"/>
    <property type="match status" value="1"/>
</dbReference>
<dbReference type="GO" id="GO:0050664">
    <property type="term" value="F:oxidoreductase activity, acting on NAD(P)H, oxygen as acceptor"/>
    <property type="evidence" value="ECO:0007669"/>
    <property type="project" value="TreeGrafter"/>
</dbReference>
<organism evidence="4 5">
    <name type="scientific">Cordyceps fumosorosea (strain ARSEF 2679)</name>
    <name type="common">Isaria fumosorosea</name>
    <dbReference type="NCBI Taxonomy" id="1081104"/>
    <lineage>
        <taxon>Eukaryota</taxon>
        <taxon>Fungi</taxon>
        <taxon>Dikarya</taxon>
        <taxon>Ascomycota</taxon>
        <taxon>Pezizomycotina</taxon>
        <taxon>Sordariomycetes</taxon>
        <taxon>Hypocreomycetidae</taxon>
        <taxon>Hypocreales</taxon>
        <taxon>Cordycipitaceae</taxon>
        <taxon>Cordyceps</taxon>
    </lineage>
</organism>
<protein>
    <submittedName>
        <fullName evidence="4">Sorbitol utilization protein SOU2</fullName>
    </submittedName>
</protein>
<dbReference type="Pfam" id="PF13561">
    <property type="entry name" value="adh_short_C2"/>
    <property type="match status" value="1"/>
</dbReference>
<dbReference type="STRING" id="1081104.A0A162M1J7"/>
<dbReference type="GeneID" id="30025768"/>
<evidence type="ECO:0000256" key="3">
    <source>
        <dbReference type="ARBA" id="ARBA00023002"/>
    </source>
</evidence>
<evidence type="ECO:0000313" key="5">
    <source>
        <dbReference type="Proteomes" id="UP000076744"/>
    </source>
</evidence>
<keyword evidence="2" id="KW-0521">NADP</keyword>
<dbReference type="RefSeq" id="XP_018699759.1">
    <property type="nucleotide sequence ID" value="XM_018853078.1"/>
</dbReference>
<dbReference type="Gene3D" id="3.40.50.720">
    <property type="entry name" value="NAD(P)-binding Rossmann-like Domain"/>
    <property type="match status" value="1"/>
</dbReference>
<dbReference type="GO" id="GO:0019594">
    <property type="term" value="P:mannitol metabolic process"/>
    <property type="evidence" value="ECO:0007669"/>
    <property type="project" value="UniProtKB-ARBA"/>
</dbReference>
<dbReference type="InterPro" id="IPR036291">
    <property type="entry name" value="NAD(P)-bd_dom_sf"/>
</dbReference>
<dbReference type="PRINTS" id="PR00081">
    <property type="entry name" value="GDHRDH"/>
</dbReference>
<dbReference type="Proteomes" id="UP000076744">
    <property type="component" value="Unassembled WGS sequence"/>
</dbReference>
<accession>A0A162M1J7</accession>
<dbReference type="EMBL" id="AZHB01000050">
    <property type="protein sequence ID" value="OAA48810.1"/>
    <property type="molecule type" value="Genomic_DNA"/>
</dbReference>
<proteinExistence type="inferred from homology"/>
<dbReference type="PRINTS" id="PR00080">
    <property type="entry name" value="SDRFAMILY"/>
</dbReference>
<dbReference type="GO" id="GO:0050085">
    <property type="term" value="F:mannitol 2-dehydrogenase (NADP+) activity"/>
    <property type="evidence" value="ECO:0007669"/>
    <property type="project" value="UniProtKB-ARBA"/>
</dbReference>
<comment type="similarity">
    <text evidence="1">Belongs to the short-chain dehydrogenases/reductases (SDR) family.</text>
</comment>
<gene>
    <name evidence="4" type="ORF">ISF_09476</name>
</gene>
<evidence type="ECO:0000313" key="4">
    <source>
        <dbReference type="EMBL" id="OAA48810.1"/>
    </source>
</evidence>
<comment type="caution">
    <text evidence="4">The sequence shown here is derived from an EMBL/GenBank/DDBJ whole genome shotgun (WGS) entry which is preliminary data.</text>
</comment>